<dbReference type="EMBL" id="JBHUMK010000029">
    <property type="protein sequence ID" value="MFD2609161.1"/>
    <property type="molecule type" value="Genomic_DNA"/>
</dbReference>
<reference evidence="3" key="1">
    <citation type="journal article" date="2019" name="Int. J. Syst. Evol. Microbiol.">
        <title>The Global Catalogue of Microorganisms (GCM) 10K type strain sequencing project: providing services to taxonomists for standard genome sequencing and annotation.</title>
        <authorList>
            <consortium name="The Broad Institute Genomics Platform"/>
            <consortium name="The Broad Institute Genome Sequencing Center for Infectious Disease"/>
            <person name="Wu L."/>
            <person name="Ma J."/>
        </authorList>
    </citation>
    <scope>NUCLEOTIDE SEQUENCE [LARGE SCALE GENOMIC DNA]</scope>
    <source>
        <strain evidence="3">KCTC 33842</strain>
    </source>
</reference>
<evidence type="ECO:0000313" key="3">
    <source>
        <dbReference type="Proteomes" id="UP001597475"/>
    </source>
</evidence>
<evidence type="ECO:0008006" key="4">
    <source>
        <dbReference type="Google" id="ProtNLM"/>
    </source>
</evidence>
<evidence type="ECO:0000313" key="2">
    <source>
        <dbReference type="EMBL" id="MFD2609161.1"/>
    </source>
</evidence>
<feature type="transmembrane region" description="Helical" evidence="1">
    <location>
        <begin position="91"/>
        <end position="110"/>
    </location>
</feature>
<keyword evidence="1" id="KW-1133">Transmembrane helix</keyword>
<keyword evidence="1" id="KW-0472">Membrane</keyword>
<feature type="transmembrane region" description="Helical" evidence="1">
    <location>
        <begin position="164"/>
        <end position="187"/>
    </location>
</feature>
<name>A0ABW5P1G2_9DEIO</name>
<protein>
    <recommendedName>
        <fullName evidence="4">MotA/TolQ/ExbB proton channel domain-containing protein</fullName>
    </recommendedName>
</protein>
<dbReference type="RefSeq" id="WP_386844308.1">
    <property type="nucleotide sequence ID" value="NZ_JBHUMK010000029.1"/>
</dbReference>
<sequence length="265" mass="28579">MSSALPSTEERTNPAAVTSHPELPVVIADASLITTQVLQEAQAIHRVLHSAAQRKLALKTGSRRETILFLLAVGISGALLIFWKYLPVELLLVLGAVLLIGNLIALRGMAQEWTRRDVDTMANLFDAARREQDLIRQLLPYSRASLLHVAATARAAENRVGIRLNLLLGANRAGGLLGGLLVLLGALSAGKYLQDMQVTVPGLGIPITAPGVIVTVLLGYCFVASLLFAGHSVNALPHYAEILERVALLKKNLQDEQKRKEEGRA</sequence>
<keyword evidence="3" id="KW-1185">Reference proteome</keyword>
<gene>
    <name evidence="2" type="ORF">ACFSR9_06870</name>
</gene>
<comment type="caution">
    <text evidence="2">The sequence shown here is derived from an EMBL/GenBank/DDBJ whole genome shotgun (WGS) entry which is preliminary data.</text>
</comment>
<dbReference type="Proteomes" id="UP001597475">
    <property type="component" value="Unassembled WGS sequence"/>
</dbReference>
<feature type="transmembrane region" description="Helical" evidence="1">
    <location>
        <begin position="67"/>
        <end position="85"/>
    </location>
</feature>
<proteinExistence type="predicted"/>
<organism evidence="2 3">
    <name type="scientific">Deinococcus taklimakanensis</name>
    <dbReference type="NCBI Taxonomy" id="536443"/>
    <lineage>
        <taxon>Bacteria</taxon>
        <taxon>Thermotogati</taxon>
        <taxon>Deinococcota</taxon>
        <taxon>Deinococci</taxon>
        <taxon>Deinococcales</taxon>
        <taxon>Deinococcaceae</taxon>
        <taxon>Deinococcus</taxon>
    </lineage>
</organism>
<accession>A0ABW5P1G2</accession>
<keyword evidence="1" id="KW-0812">Transmembrane</keyword>
<evidence type="ECO:0000256" key="1">
    <source>
        <dbReference type="SAM" id="Phobius"/>
    </source>
</evidence>
<feature type="transmembrane region" description="Helical" evidence="1">
    <location>
        <begin position="207"/>
        <end position="229"/>
    </location>
</feature>